<reference evidence="8" key="1">
    <citation type="submission" date="2022-12" db="EMBL/GenBank/DDBJ databases">
        <title>Reference genome sequencing for broad-spectrum identification of bacterial and archaeal isolates by mass spectrometry.</title>
        <authorList>
            <person name="Sekiguchi Y."/>
            <person name="Tourlousse D.M."/>
        </authorList>
    </citation>
    <scope>NUCLEOTIDE SEQUENCE</scope>
    <source>
        <strain evidence="8">LLR39Z86</strain>
    </source>
</reference>
<dbReference type="Gene3D" id="3.40.50.2300">
    <property type="match status" value="1"/>
</dbReference>
<feature type="domain" description="HTH luxR-type" evidence="6">
    <location>
        <begin position="150"/>
        <end position="215"/>
    </location>
</feature>
<accession>A0A9W6GBQ0</accession>
<organism evidence="8 9">
    <name type="scientific">Glycomyces algeriensis</name>
    <dbReference type="NCBI Taxonomy" id="256037"/>
    <lineage>
        <taxon>Bacteria</taxon>
        <taxon>Bacillati</taxon>
        <taxon>Actinomycetota</taxon>
        <taxon>Actinomycetes</taxon>
        <taxon>Glycomycetales</taxon>
        <taxon>Glycomycetaceae</taxon>
        <taxon>Glycomyces</taxon>
    </lineage>
</organism>
<dbReference type="CDD" id="cd17535">
    <property type="entry name" value="REC_NarL-like"/>
    <property type="match status" value="1"/>
</dbReference>
<dbReference type="InterPro" id="IPR001789">
    <property type="entry name" value="Sig_transdc_resp-reg_receiver"/>
</dbReference>
<keyword evidence="4" id="KW-0804">Transcription</keyword>
<sequence>MTIRVLIADDQELVRASFRLLIESADDLTVVGEAGSGGEALALASTARPDVIVMDVRMPGMDGIEATRRIGADPALSQVRVLMLTTFDLDEYVYAALRAGASGFLLKDTSPAALLTGIRTVASGEGMLAPTITRRLIASFSLRPEPGPAPGRRLDALTEREREVLVLIARGLSNTELAAELYVSMATVKTHISRLLAKLHARDRAQLVITAYETGLVGTGRSPEGDTEA</sequence>
<name>A0A9W6GBQ0_9ACTN</name>
<comment type="caution">
    <text evidence="8">The sequence shown here is derived from an EMBL/GenBank/DDBJ whole genome shotgun (WGS) entry which is preliminary data.</text>
</comment>
<feature type="domain" description="Response regulatory" evidence="7">
    <location>
        <begin position="4"/>
        <end position="122"/>
    </location>
</feature>
<feature type="modified residue" description="4-aspartylphosphate" evidence="5">
    <location>
        <position position="55"/>
    </location>
</feature>
<dbReference type="SMART" id="SM00448">
    <property type="entry name" value="REC"/>
    <property type="match status" value="1"/>
</dbReference>
<evidence type="ECO:0000313" key="9">
    <source>
        <dbReference type="Proteomes" id="UP001144313"/>
    </source>
</evidence>
<dbReference type="InterPro" id="IPR011006">
    <property type="entry name" value="CheY-like_superfamily"/>
</dbReference>
<keyword evidence="2" id="KW-0805">Transcription regulation</keyword>
<keyword evidence="1 5" id="KW-0597">Phosphoprotein</keyword>
<evidence type="ECO:0000259" key="7">
    <source>
        <dbReference type="PROSITE" id="PS50110"/>
    </source>
</evidence>
<dbReference type="InterPro" id="IPR000792">
    <property type="entry name" value="Tscrpt_reg_LuxR_C"/>
</dbReference>
<evidence type="ECO:0000313" key="8">
    <source>
        <dbReference type="EMBL" id="GLI43945.1"/>
    </source>
</evidence>
<dbReference type="CDD" id="cd06170">
    <property type="entry name" value="LuxR_C_like"/>
    <property type="match status" value="1"/>
</dbReference>
<proteinExistence type="predicted"/>
<dbReference type="InterPro" id="IPR039420">
    <property type="entry name" value="WalR-like"/>
</dbReference>
<dbReference type="AlphaFoldDB" id="A0A9W6GBQ0"/>
<dbReference type="Pfam" id="PF00072">
    <property type="entry name" value="Response_reg"/>
    <property type="match status" value="1"/>
</dbReference>
<dbReference type="RefSeq" id="WP_270114645.1">
    <property type="nucleotide sequence ID" value="NZ_BAAAOL010000007.1"/>
</dbReference>
<evidence type="ECO:0000256" key="2">
    <source>
        <dbReference type="ARBA" id="ARBA00023015"/>
    </source>
</evidence>
<dbReference type="PROSITE" id="PS50110">
    <property type="entry name" value="RESPONSE_REGULATORY"/>
    <property type="match status" value="1"/>
</dbReference>
<keyword evidence="3 8" id="KW-0238">DNA-binding</keyword>
<dbReference type="Proteomes" id="UP001144313">
    <property type="component" value="Unassembled WGS sequence"/>
</dbReference>
<keyword evidence="9" id="KW-1185">Reference proteome</keyword>
<dbReference type="PRINTS" id="PR00038">
    <property type="entry name" value="HTHLUXR"/>
</dbReference>
<evidence type="ECO:0000256" key="3">
    <source>
        <dbReference type="ARBA" id="ARBA00023125"/>
    </source>
</evidence>
<dbReference type="GO" id="GO:0000160">
    <property type="term" value="P:phosphorelay signal transduction system"/>
    <property type="evidence" value="ECO:0007669"/>
    <property type="project" value="InterPro"/>
</dbReference>
<protein>
    <submittedName>
        <fullName evidence="8">DNA-binding response regulator</fullName>
    </submittedName>
</protein>
<dbReference type="PROSITE" id="PS50043">
    <property type="entry name" value="HTH_LUXR_2"/>
    <property type="match status" value="1"/>
</dbReference>
<dbReference type="SMART" id="SM00421">
    <property type="entry name" value="HTH_LUXR"/>
    <property type="match status" value="1"/>
</dbReference>
<evidence type="ECO:0000256" key="5">
    <source>
        <dbReference type="PROSITE-ProRule" id="PRU00169"/>
    </source>
</evidence>
<dbReference type="PANTHER" id="PTHR43214">
    <property type="entry name" value="TWO-COMPONENT RESPONSE REGULATOR"/>
    <property type="match status" value="1"/>
</dbReference>
<evidence type="ECO:0000256" key="1">
    <source>
        <dbReference type="ARBA" id="ARBA00022553"/>
    </source>
</evidence>
<dbReference type="PANTHER" id="PTHR43214:SF24">
    <property type="entry name" value="TRANSCRIPTIONAL REGULATORY PROTEIN NARL-RELATED"/>
    <property type="match status" value="1"/>
</dbReference>
<dbReference type="Pfam" id="PF00196">
    <property type="entry name" value="GerE"/>
    <property type="match status" value="1"/>
</dbReference>
<evidence type="ECO:0000256" key="4">
    <source>
        <dbReference type="ARBA" id="ARBA00023163"/>
    </source>
</evidence>
<dbReference type="SUPFAM" id="SSF52172">
    <property type="entry name" value="CheY-like"/>
    <property type="match status" value="1"/>
</dbReference>
<evidence type="ECO:0000259" key="6">
    <source>
        <dbReference type="PROSITE" id="PS50043"/>
    </source>
</evidence>
<dbReference type="GO" id="GO:0006355">
    <property type="term" value="P:regulation of DNA-templated transcription"/>
    <property type="evidence" value="ECO:0007669"/>
    <property type="project" value="InterPro"/>
</dbReference>
<gene>
    <name evidence="8" type="ORF">GALLR39Z86_37950</name>
</gene>
<dbReference type="EMBL" id="BSDT01000001">
    <property type="protein sequence ID" value="GLI43945.1"/>
    <property type="molecule type" value="Genomic_DNA"/>
</dbReference>
<dbReference type="GO" id="GO:0003677">
    <property type="term" value="F:DNA binding"/>
    <property type="evidence" value="ECO:0007669"/>
    <property type="project" value="UniProtKB-KW"/>
</dbReference>
<dbReference type="SUPFAM" id="SSF46894">
    <property type="entry name" value="C-terminal effector domain of the bipartite response regulators"/>
    <property type="match status" value="1"/>
</dbReference>
<dbReference type="InterPro" id="IPR016032">
    <property type="entry name" value="Sig_transdc_resp-reg_C-effctor"/>
</dbReference>
<dbReference type="InterPro" id="IPR058245">
    <property type="entry name" value="NreC/VraR/RcsB-like_REC"/>
</dbReference>